<dbReference type="InterPro" id="IPR038404">
    <property type="entry name" value="TRAP_DctP_sf"/>
</dbReference>
<proteinExistence type="predicted"/>
<dbReference type="RefSeq" id="WP_340330021.1">
    <property type="nucleotide sequence ID" value="NZ_JAZHOF010000004.1"/>
</dbReference>
<dbReference type="AlphaFoldDB" id="A0AAW9RSE1"/>
<dbReference type="NCBIfam" id="NF037995">
    <property type="entry name" value="TRAP_S1"/>
    <property type="match status" value="1"/>
</dbReference>
<organism evidence="3 4">
    <name type="scientific">Microbaculum marinum</name>
    <dbReference type="NCBI Taxonomy" id="1764581"/>
    <lineage>
        <taxon>Bacteria</taxon>
        <taxon>Pseudomonadati</taxon>
        <taxon>Pseudomonadota</taxon>
        <taxon>Alphaproteobacteria</taxon>
        <taxon>Hyphomicrobiales</taxon>
        <taxon>Tepidamorphaceae</taxon>
        <taxon>Microbaculum</taxon>
    </lineage>
</organism>
<feature type="signal peptide" evidence="2">
    <location>
        <begin position="1"/>
        <end position="26"/>
    </location>
</feature>
<dbReference type="Proteomes" id="UP001378188">
    <property type="component" value="Unassembled WGS sequence"/>
</dbReference>
<dbReference type="InterPro" id="IPR018389">
    <property type="entry name" value="DctP_fam"/>
</dbReference>
<evidence type="ECO:0000313" key="3">
    <source>
        <dbReference type="EMBL" id="MEJ8572334.1"/>
    </source>
</evidence>
<evidence type="ECO:0000313" key="4">
    <source>
        <dbReference type="Proteomes" id="UP001378188"/>
    </source>
</evidence>
<protein>
    <submittedName>
        <fullName evidence="3">TRAP transporter substrate-binding protein DctP</fullName>
    </submittedName>
</protein>
<dbReference type="PANTHER" id="PTHR33376:SF5">
    <property type="entry name" value="EXTRACYTOPLASMIC SOLUTE RECEPTOR PROTEIN"/>
    <property type="match status" value="1"/>
</dbReference>
<feature type="chain" id="PRO_5043409922" evidence="2">
    <location>
        <begin position="27"/>
        <end position="334"/>
    </location>
</feature>
<dbReference type="Gene3D" id="3.40.190.170">
    <property type="entry name" value="Bacterial extracellular solute-binding protein, family 7"/>
    <property type="match status" value="1"/>
</dbReference>
<evidence type="ECO:0000256" key="2">
    <source>
        <dbReference type="SAM" id="SignalP"/>
    </source>
</evidence>
<comment type="caution">
    <text evidence="3">The sequence shown here is derived from an EMBL/GenBank/DDBJ whole genome shotgun (WGS) entry which is preliminary data.</text>
</comment>
<evidence type="ECO:0000256" key="1">
    <source>
        <dbReference type="ARBA" id="ARBA00022729"/>
    </source>
</evidence>
<dbReference type="Pfam" id="PF03480">
    <property type="entry name" value="DctP"/>
    <property type="match status" value="1"/>
</dbReference>
<keyword evidence="4" id="KW-1185">Reference proteome</keyword>
<dbReference type="PANTHER" id="PTHR33376">
    <property type="match status" value="1"/>
</dbReference>
<dbReference type="GO" id="GO:0055085">
    <property type="term" value="P:transmembrane transport"/>
    <property type="evidence" value="ECO:0007669"/>
    <property type="project" value="InterPro"/>
</dbReference>
<reference evidence="3 4" key="1">
    <citation type="submission" date="2024-02" db="EMBL/GenBank/DDBJ databases">
        <title>Genome analysis and characterization of Microbaculum marinisediminis sp. nov., isolated from marine sediment.</title>
        <authorList>
            <person name="Du Z.-J."/>
            <person name="Ye Y.-Q."/>
            <person name="Zhang Z.-R."/>
            <person name="Yuan S.-M."/>
            <person name="Zhang X.-Y."/>
        </authorList>
    </citation>
    <scope>NUCLEOTIDE SEQUENCE [LARGE SCALE GENOMIC DNA]</scope>
    <source>
        <strain evidence="3 4">SDUM1044001</strain>
    </source>
</reference>
<name>A0AAW9RSE1_9HYPH</name>
<dbReference type="EMBL" id="JAZHOF010000004">
    <property type="protein sequence ID" value="MEJ8572334.1"/>
    <property type="molecule type" value="Genomic_DNA"/>
</dbReference>
<gene>
    <name evidence="3" type="primary">dctP</name>
    <name evidence="3" type="ORF">V3328_12665</name>
</gene>
<keyword evidence="1 2" id="KW-0732">Signal</keyword>
<accession>A0AAW9RSE1</accession>
<sequence length="334" mass="36657">MKHIPCLLTAVSITVAGFGLSSTASAEEAVLRAVTFTPAQAYYAKSFQSFADQVNEKGKGVVRIEVIGGPEVVPPLKLGEAQMNGVADIFNLPAGLYLNLVPEGEVFAGSNHTPMENRANGGFDMVNEVFKEKGNAVLLAHVDGGAPFHIFLTKEPKLDAEGNPDLTGLKIRTAPLYRSFVESLGAVNVVQSPSDVYTSLERGVVDGTGYTVLGFRDFNWDKFTKYRIDPGFFQTDVLISMNKDSWDKLSPEAQAILEEVAISYEKESYEAVKSATEAEDKALRDGGMEIIELKGAAREKYLDDAYTVTWERLKSRDDTHYDALREKFFTEGTN</sequence>